<feature type="transmembrane region" description="Helical" evidence="6">
    <location>
        <begin position="222"/>
        <end position="244"/>
    </location>
</feature>
<feature type="transmembrane region" description="Helical" evidence="6">
    <location>
        <begin position="377"/>
        <end position="395"/>
    </location>
</feature>
<dbReference type="EMBL" id="JBHUCX010000035">
    <property type="protein sequence ID" value="MFD1675898.1"/>
    <property type="molecule type" value="Genomic_DNA"/>
</dbReference>
<feature type="transmembrane region" description="Helical" evidence="6">
    <location>
        <begin position="131"/>
        <end position="153"/>
    </location>
</feature>
<feature type="transmembrane region" description="Helical" evidence="6">
    <location>
        <begin position="256"/>
        <end position="277"/>
    </location>
</feature>
<dbReference type="InterPro" id="IPR020846">
    <property type="entry name" value="MFS_dom"/>
</dbReference>
<dbReference type="SUPFAM" id="SSF103473">
    <property type="entry name" value="MFS general substrate transporter"/>
    <property type="match status" value="1"/>
</dbReference>
<dbReference type="PANTHER" id="PTHR23518:SF2">
    <property type="entry name" value="MAJOR FACILITATOR SUPERFAMILY TRANSPORTER"/>
    <property type="match status" value="1"/>
</dbReference>
<dbReference type="InterPro" id="IPR036259">
    <property type="entry name" value="MFS_trans_sf"/>
</dbReference>
<evidence type="ECO:0000256" key="3">
    <source>
        <dbReference type="ARBA" id="ARBA00022692"/>
    </source>
</evidence>
<sequence>MLRRIQGNARTCVLAEPLFVVPASMYATYTSVYMLQLHVTDTEIGLITTIGMLLQIFSAFISGHLTDRLGRRKALWVFDLVSWSMGTLLWALSQNFWWFVLAAFFNSFQRIPSTAWYCLLVEDTEPEKRTYVFTGLQIVNVVGGLFAPIGGILVDHFTLVPAVRIMYALACFSMTLMNYVRHLGLHETDIGVRKMTDHGTSNIRAELISYLETLKHILKNRILLLFFGVYVLWNIQSTIQGTFVSVYQVDYLRIPAAMISLFPAISSVTMVVLLVTVVPRFREEHAERLMNFGFLLIVMATLLLIVMPTGNFTLVVISTILTAVGTIIANPYVESVVANAIDDEHRATMLSVLNVLILVFTAPAGIISGWTYSIDPRIPMCLVIGTFLLGMLFTLRAKRRSTANYNAMNV</sequence>
<name>A0ABW4JIS5_9BACL</name>
<dbReference type="Pfam" id="PF07690">
    <property type="entry name" value="MFS_1"/>
    <property type="match status" value="1"/>
</dbReference>
<organism evidence="8 9">
    <name type="scientific">Alicyclobacillus fodiniaquatilis</name>
    <dbReference type="NCBI Taxonomy" id="1661150"/>
    <lineage>
        <taxon>Bacteria</taxon>
        <taxon>Bacillati</taxon>
        <taxon>Bacillota</taxon>
        <taxon>Bacilli</taxon>
        <taxon>Bacillales</taxon>
        <taxon>Alicyclobacillaceae</taxon>
        <taxon>Alicyclobacillus</taxon>
    </lineage>
</organism>
<evidence type="ECO:0000256" key="2">
    <source>
        <dbReference type="ARBA" id="ARBA00022448"/>
    </source>
</evidence>
<comment type="caution">
    <text evidence="8">The sequence shown here is derived from an EMBL/GenBank/DDBJ whole genome shotgun (WGS) entry which is preliminary data.</text>
</comment>
<reference evidence="9" key="1">
    <citation type="journal article" date="2019" name="Int. J. Syst. Evol. Microbiol.">
        <title>The Global Catalogue of Microorganisms (GCM) 10K type strain sequencing project: providing services to taxonomists for standard genome sequencing and annotation.</title>
        <authorList>
            <consortium name="The Broad Institute Genomics Platform"/>
            <consortium name="The Broad Institute Genome Sequencing Center for Infectious Disease"/>
            <person name="Wu L."/>
            <person name="Ma J."/>
        </authorList>
    </citation>
    <scope>NUCLEOTIDE SEQUENCE [LARGE SCALE GENOMIC DNA]</scope>
    <source>
        <strain evidence="9">CGMCC 1.12286</strain>
    </source>
</reference>
<evidence type="ECO:0000256" key="1">
    <source>
        <dbReference type="ARBA" id="ARBA00004651"/>
    </source>
</evidence>
<evidence type="ECO:0000256" key="4">
    <source>
        <dbReference type="ARBA" id="ARBA00022989"/>
    </source>
</evidence>
<evidence type="ECO:0000256" key="6">
    <source>
        <dbReference type="SAM" id="Phobius"/>
    </source>
</evidence>
<feature type="transmembrane region" description="Helical" evidence="6">
    <location>
        <begin position="98"/>
        <end position="119"/>
    </location>
</feature>
<keyword evidence="3 6" id="KW-0812">Transmembrane</keyword>
<proteinExistence type="predicted"/>
<keyword evidence="5 6" id="KW-0472">Membrane</keyword>
<evidence type="ECO:0000313" key="9">
    <source>
        <dbReference type="Proteomes" id="UP001597079"/>
    </source>
</evidence>
<feature type="transmembrane region" description="Helical" evidence="6">
    <location>
        <begin position="44"/>
        <end position="62"/>
    </location>
</feature>
<feature type="domain" description="Major facilitator superfamily (MFS) profile" evidence="7">
    <location>
        <begin position="1"/>
        <end position="402"/>
    </location>
</feature>
<protein>
    <submittedName>
        <fullName evidence="8">MFS transporter</fullName>
    </submittedName>
</protein>
<feature type="transmembrane region" description="Helical" evidence="6">
    <location>
        <begin position="159"/>
        <end position="180"/>
    </location>
</feature>
<feature type="transmembrane region" description="Helical" evidence="6">
    <location>
        <begin position="352"/>
        <end position="371"/>
    </location>
</feature>
<keyword evidence="9" id="KW-1185">Reference proteome</keyword>
<comment type="subcellular location">
    <subcellularLocation>
        <location evidence="1">Cell membrane</location>
        <topology evidence="1">Multi-pass membrane protein</topology>
    </subcellularLocation>
</comment>
<keyword evidence="2" id="KW-0813">Transport</keyword>
<accession>A0ABW4JIS5</accession>
<evidence type="ECO:0000259" key="7">
    <source>
        <dbReference type="PROSITE" id="PS50850"/>
    </source>
</evidence>
<dbReference type="InterPro" id="IPR011701">
    <property type="entry name" value="MFS"/>
</dbReference>
<keyword evidence="4 6" id="KW-1133">Transmembrane helix</keyword>
<feature type="transmembrane region" description="Helical" evidence="6">
    <location>
        <begin position="289"/>
        <end position="306"/>
    </location>
</feature>
<feature type="transmembrane region" description="Helical" evidence="6">
    <location>
        <begin position="312"/>
        <end position="332"/>
    </location>
</feature>
<feature type="transmembrane region" description="Helical" evidence="6">
    <location>
        <begin position="12"/>
        <end position="32"/>
    </location>
</feature>
<evidence type="ECO:0000256" key="5">
    <source>
        <dbReference type="ARBA" id="ARBA00023136"/>
    </source>
</evidence>
<dbReference type="Proteomes" id="UP001597079">
    <property type="component" value="Unassembled WGS sequence"/>
</dbReference>
<dbReference type="PANTHER" id="PTHR23518">
    <property type="entry name" value="C-METHYLTRANSFERASE"/>
    <property type="match status" value="1"/>
</dbReference>
<dbReference type="PROSITE" id="PS50850">
    <property type="entry name" value="MFS"/>
    <property type="match status" value="1"/>
</dbReference>
<evidence type="ECO:0000313" key="8">
    <source>
        <dbReference type="EMBL" id="MFD1675898.1"/>
    </source>
</evidence>
<dbReference type="Gene3D" id="1.20.1250.20">
    <property type="entry name" value="MFS general substrate transporter like domains"/>
    <property type="match status" value="1"/>
</dbReference>
<feature type="transmembrane region" description="Helical" evidence="6">
    <location>
        <begin position="74"/>
        <end position="92"/>
    </location>
</feature>
<dbReference type="RefSeq" id="WP_377943780.1">
    <property type="nucleotide sequence ID" value="NZ_JBHUCX010000035.1"/>
</dbReference>
<gene>
    <name evidence="8" type="ORF">ACFSB2_14435</name>
</gene>